<dbReference type="InterPro" id="IPR004919">
    <property type="entry name" value="GmrSD_N"/>
</dbReference>
<dbReference type="Pfam" id="PF03235">
    <property type="entry name" value="GmrSD_N"/>
    <property type="match status" value="1"/>
</dbReference>
<evidence type="ECO:0000313" key="2">
    <source>
        <dbReference type="EMBL" id="ABG65586.1"/>
    </source>
</evidence>
<accession>Q11AI9</accession>
<organism evidence="2">
    <name type="scientific">Chelativorans sp. (strain BNC1)</name>
    <dbReference type="NCBI Taxonomy" id="266779"/>
    <lineage>
        <taxon>Bacteria</taxon>
        <taxon>Pseudomonadati</taxon>
        <taxon>Pseudomonadota</taxon>
        <taxon>Alphaproteobacteria</taxon>
        <taxon>Hyphomicrobiales</taxon>
        <taxon>Phyllobacteriaceae</taxon>
        <taxon>Chelativorans</taxon>
    </lineage>
</organism>
<dbReference type="PANTHER" id="PTHR35149">
    <property type="entry name" value="SLL5132 PROTEIN"/>
    <property type="match status" value="1"/>
</dbReference>
<sequence length="223" mass="25305">MSIHPALESVGQLFGANLIFRVPRYQRYYAWDAEQIGDFLADLELCLKARAGGNRREHFFGGLVTVRTDVEGSSRQNMEVIDGQQRLASFSMLAAQLRNAAVQLAESVDAAVPDNPKEFLLEFAKTLKAEFERYKDKIKLQVVEIDRLELSKPDLIFFKDLVEGRNPTPSRMSHRLLKQAWDRIGAKLAQIVASENTDVEKAQALSLVDTVMEEDWNPHPHDH</sequence>
<evidence type="ECO:0000259" key="1">
    <source>
        <dbReference type="Pfam" id="PF03235"/>
    </source>
</evidence>
<protein>
    <recommendedName>
        <fullName evidence="1">GmrSD restriction endonucleases N-terminal domain-containing protein</fullName>
    </recommendedName>
</protein>
<feature type="domain" description="GmrSD restriction endonucleases N-terminal" evidence="1">
    <location>
        <begin position="11"/>
        <end position="186"/>
    </location>
</feature>
<proteinExistence type="predicted"/>
<dbReference type="HOGENOM" id="CLU_1238378_0_0_5"/>
<dbReference type="PANTHER" id="PTHR35149:SF1">
    <property type="entry name" value="DUF5655 DOMAIN-CONTAINING PROTEIN"/>
    <property type="match status" value="1"/>
</dbReference>
<dbReference type="KEGG" id="mes:Meso_4567"/>
<reference evidence="2" key="1">
    <citation type="submission" date="2006-06" db="EMBL/GenBank/DDBJ databases">
        <title>Complete sequence of 3 of Chelativorans sp. BNC1.</title>
        <authorList>
            <consortium name="US DOE Joint Genome Institute"/>
            <person name="Copeland A."/>
            <person name="Lucas S."/>
            <person name="Lapidus A."/>
            <person name="Barry K."/>
            <person name="Detter J.C."/>
            <person name="Glavina del Rio T."/>
            <person name="Hammon N."/>
            <person name="Israni S."/>
            <person name="Dalin E."/>
            <person name="Tice H."/>
            <person name="Pitluck S."/>
            <person name="Chertkov O."/>
            <person name="Brettin T."/>
            <person name="Bruce D."/>
            <person name="Han C."/>
            <person name="Tapia R."/>
            <person name="Gilna P."/>
            <person name="Schmutz J."/>
            <person name="Larimer F."/>
            <person name="Land M."/>
            <person name="Hauser L."/>
            <person name="Kyrpides N."/>
            <person name="Mikhailova N."/>
            <person name="Richardson P."/>
        </authorList>
    </citation>
    <scope>NUCLEOTIDE SEQUENCE</scope>
    <source>
        <strain evidence="2">BNC1</strain>
        <plasmid evidence="2">3</plasmid>
    </source>
</reference>
<keyword evidence="2" id="KW-0614">Plasmid</keyword>
<dbReference type="OrthoDB" id="9798761at2"/>
<dbReference type="EMBL" id="CP000392">
    <property type="protein sequence ID" value="ABG65586.1"/>
    <property type="molecule type" value="Genomic_DNA"/>
</dbReference>
<gene>
    <name evidence="2" type="ordered locus">Meso_4567</name>
</gene>
<name>Q11AI9_CHESB</name>
<geneLocation type="plasmid" evidence="2">
    <name>3</name>
</geneLocation>
<dbReference type="SMR" id="Q11AI9"/>
<dbReference type="AlphaFoldDB" id="Q11AI9"/>